<protein>
    <recommendedName>
        <fullName evidence="4">Lipoprotein</fullName>
    </recommendedName>
</protein>
<dbReference type="RefSeq" id="WP_356674833.1">
    <property type="nucleotide sequence ID" value="NZ_JBEXEF010000222.1"/>
</dbReference>
<dbReference type="Proteomes" id="UP001550044">
    <property type="component" value="Unassembled WGS sequence"/>
</dbReference>
<comment type="caution">
    <text evidence="2">The sequence shown here is derived from an EMBL/GenBank/DDBJ whole genome shotgun (WGS) entry which is preliminary data.</text>
</comment>
<gene>
    <name evidence="2" type="ORF">ABZV61_22015</name>
</gene>
<accession>A0ABV2UC39</accession>
<organism evidence="2 3">
    <name type="scientific">Streptomyces sp. 900116325</name>
    <dbReference type="NCBI Taxonomy" id="3154295"/>
    <lineage>
        <taxon>Bacteria</taxon>
        <taxon>Bacillati</taxon>
        <taxon>Actinomycetota</taxon>
        <taxon>Actinomycetes</taxon>
        <taxon>Kitasatosporales</taxon>
        <taxon>Streptomycetaceae</taxon>
        <taxon>Streptomyces</taxon>
    </lineage>
</organism>
<sequence length="148" mass="14425">MNSASVALTTDRAGTGALEGKGVDVRWLNCTAEVEGVGATPSSPSPSASARQVAQVDCRGRTVGGKDITIAGKVTKEVNSLCVRGDLTGRVGDRTVLQADGLGDCDAAPSTGGATPPTKGGGGGNGGGGGARPTVTVTVTVIEYPGGK</sequence>
<name>A0ABV2UC39_9ACTN</name>
<feature type="compositionally biased region" description="Gly residues" evidence="1">
    <location>
        <begin position="119"/>
        <end position="131"/>
    </location>
</feature>
<evidence type="ECO:0008006" key="4">
    <source>
        <dbReference type="Google" id="ProtNLM"/>
    </source>
</evidence>
<feature type="region of interest" description="Disordered" evidence="1">
    <location>
        <begin position="102"/>
        <end position="136"/>
    </location>
</feature>
<keyword evidence="3" id="KW-1185">Reference proteome</keyword>
<evidence type="ECO:0000256" key="1">
    <source>
        <dbReference type="SAM" id="MobiDB-lite"/>
    </source>
</evidence>
<reference evidence="2 3" key="1">
    <citation type="submission" date="2024-06" db="EMBL/GenBank/DDBJ databases">
        <title>The Natural Products Discovery Center: Release of the First 8490 Sequenced Strains for Exploring Actinobacteria Biosynthetic Diversity.</title>
        <authorList>
            <person name="Kalkreuter E."/>
            <person name="Kautsar S.A."/>
            <person name="Yang D."/>
            <person name="Bader C.D."/>
            <person name="Teijaro C.N."/>
            <person name="Fluegel L."/>
            <person name="Davis C.M."/>
            <person name="Simpson J.R."/>
            <person name="Lauterbach L."/>
            <person name="Steele A.D."/>
            <person name="Gui C."/>
            <person name="Meng S."/>
            <person name="Li G."/>
            <person name="Viehrig K."/>
            <person name="Ye F."/>
            <person name="Su P."/>
            <person name="Kiefer A.F."/>
            <person name="Nichols A."/>
            <person name="Cepeda A.J."/>
            <person name="Yan W."/>
            <person name="Fan B."/>
            <person name="Jiang Y."/>
            <person name="Adhikari A."/>
            <person name="Zheng C.-J."/>
            <person name="Schuster L."/>
            <person name="Cowan T.M."/>
            <person name="Smanski M.J."/>
            <person name="Chevrette M.G."/>
            <person name="De Carvalho L.P.S."/>
            <person name="Shen B."/>
        </authorList>
    </citation>
    <scope>NUCLEOTIDE SEQUENCE [LARGE SCALE GENOMIC DNA]</scope>
    <source>
        <strain evidence="2 3">NPDC005137</strain>
    </source>
</reference>
<evidence type="ECO:0000313" key="2">
    <source>
        <dbReference type="EMBL" id="MET8435413.1"/>
    </source>
</evidence>
<proteinExistence type="predicted"/>
<feature type="compositionally biased region" description="Low complexity" evidence="1">
    <location>
        <begin position="107"/>
        <end position="118"/>
    </location>
</feature>
<dbReference type="EMBL" id="JBEXIP010000017">
    <property type="protein sequence ID" value="MET8435413.1"/>
    <property type="molecule type" value="Genomic_DNA"/>
</dbReference>
<evidence type="ECO:0000313" key="3">
    <source>
        <dbReference type="Proteomes" id="UP001550044"/>
    </source>
</evidence>